<dbReference type="EMBL" id="CP073720">
    <property type="protein sequence ID" value="UWP78915.1"/>
    <property type="molecule type" value="Genomic_DNA"/>
</dbReference>
<keyword evidence="2" id="KW-0813">Transport</keyword>
<dbReference type="Gene3D" id="3.40.190.10">
    <property type="entry name" value="Periplasmic binding protein-like II"/>
    <property type="match status" value="2"/>
</dbReference>
<protein>
    <submittedName>
        <fullName evidence="4">Extracellular solute-binding protein</fullName>
    </submittedName>
</protein>
<dbReference type="InterPro" id="IPR006059">
    <property type="entry name" value="SBP"/>
</dbReference>
<dbReference type="Proteomes" id="UP001059617">
    <property type="component" value="Chromosome"/>
</dbReference>
<dbReference type="PANTHER" id="PTHR43649">
    <property type="entry name" value="ARABINOSE-BINDING PROTEIN-RELATED"/>
    <property type="match status" value="1"/>
</dbReference>
<comment type="similarity">
    <text evidence="1">Belongs to the bacterial solute-binding protein 1 family.</text>
</comment>
<dbReference type="InterPro" id="IPR050490">
    <property type="entry name" value="Bact_solute-bd_prot1"/>
</dbReference>
<evidence type="ECO:0000256" key="2">
    <source>
        <dbReference type="ARBA" id="ARBA00022448"/>
    </source>
</evidence>
<evidence type="ECO:0000256" key="3">
    <source>
        <dbReference type="ARBA" id="ARBA00022729"/>
    </source>
</evidence>
<reference evidence="4" key="1">
    <citation type="submission" date="2021-04" db="EMBL/GenBank/DDBJ databases">
        <authorList>
            <person name="Hartkoorn R.C."/>
            <person name="Beaudoing E."/>
            <person name="Hot D."/>
        </authorList>
    </citation>
    <scope>NUCLEOTIDE SEQUENCE</scope>
    <source>
        <strain evidence="4">NRRL B-16292</strain>
    </source>
</reference>
<dbReference type="Pfam" id="PF01547">
    <property type="entry name" value="SBP_bac_1"/>
    <property type="match status" value="1"/>
</dbReference>
<dbReference type="SUPFAM" id="SSF53850">
    <property type="entry name" value="Periplasmic binding protein-like II"/>
    <property type="match status" value="1"/>
</dbReference>
<evidence type="ECO:0000313" key="5">
    <source>
        <dbReference type="Proteomes" id="UP001059617"/>
    </source>
</evidence>
<keyword evidence="3" id="KW-0732">Signal</keyword>
<dbReference type="PANTHER" id="PTHR43649:SF34">
    <property type="entry name" value="ABC TRANSPORTER PERIPLASMIC-BINDING PROTEIN YCJN-RELATED"/>
    <property type="match status" value="1"/>
</dbReference>
<accession>A0ABY5VNQ0</accession>
<reference evidence="4" key="2">
    <citation type="submission" date="2022-09" db="EMBL/GenBank/DDBJ databases">
        <title>Biosynthetic gene clusters of Dactylosporangioum fulvum.</title>
        <authorList>
            <person name="Caradec T."/>
        </authorList>
    </citation>
    <scope>NUCLEOTIDE SEQUENCE</scope>
    <source>
        <strain evidence="4">NRRL B-16292</strain>
    </source>
</reference>
<keyword evidence="5" id="KW-1185">Reference proteome</keyword>
<evidence type="ECO:0000313" key="4">
    <source>
        <dbReference type="EMBL" id="UWP78915.1"/>
    </source>
</evidence>
<gene>
    <name evidence="4" type="ORF">Dfulv_27505</name>
</gene>
<organism evidence="4 5">
    <name type="scientific">Dactylosporangium fulvum</name>
    <dbReference type="NCBI Taxonomy" id="53359"/>
    <lineage>
        <taxon>Bacteria</taxon>
        <taxon>Bacillati</taxon>
        <taxon>Actinomycetota</taxon>
        <taxon>Actinomycetes</taxon>
        <taxon>Micromonosporales</taxon>
        <taxon>Micromonosporaceae</taxon>
        <taxon>Dactylosporangium</taxon>
    </lineage>
</organism>
<proteinExistence type="inferred from homology"/>
<sequence>MGRWKVFDPRRSARSTRSARMITAAVSVALATTGLTACGNEPAGVVTLSWYTQPDNTGTFDTIAARCNAQAAGRWRLVTSALPSTADGQREQIVRRLAAGDRSVDVMNIDPPYTAELANAGWLSVFSAGERTRLLENVLESPSRSATWKGELVAVPYLANTQLLWYRKSVARRAGVDPAGKTFTWDQMIDAASRTGTTVAEQGKRYEGYTVWVNALVTSGGGSITEHNERGRDATVSVNSAAGQEAARIIRKLATSKAADPALSTSAEEESRATFDGPDGGFMLNWPYVYAAIQGNVQDGSVPRPVLDDLAWARYPRVRADTPSRPPIGGTNLAISRFSRHRAEAVEAVRCITAPAMLKARMLRAGNPVANSVVYDDPEVRAKFPMADLLRESIDDAGPRPVTPYYADIATAIQRTWHPQARVDPNSTPKRSARLIEDVLHDRRLL</sequence>
<name>A0ABY5VNQ0_9ACTN</name>
<dbReference type="RefSeq" id="WP_259856354.1">
    <property type="nucleotide sequence ID" value="NZ_BAAAST010000157.1"/>
</dbReference>
<evidence type="ECO:0000256" key="1">
    <source>
        <dbReference type="ARBA" id="ARBA00008520"/>
    </source>
</evidence>